<evidence type="ECO:0000313" key="1">
    <source>
        <dbReference type="EMBL" id="KAG8449866.1"/>
    </source>
</evidence>
<proteinExistence type="predicted"/>
<protein>
    <submittedName>
        <fullName evidence="1">Uncharacterized protein</fullName>
    </submittedName>
</protein>
<keyword evidence="2" id="KW-1185">Reference proteome</keyword>
<comment type="caution">
    <text evidence="1">The sequence shown here is derived from an EMBL/GenBank/DDBJ whole genome shotgun (WGS) entry which is preliminary data.</text>
</comment>
<gene>
    <name evidence="1" type="ORF">GDO86_016513</name>
</gene>
<reference evidence="1" key="1">
    <citation type="thesis" date="2020" institute="ProQuest LLC" country="789 East Eisenhower Parkway, Ann Arbor, MI, USA">
        <title>Comparative Genomics and Chromosome Evolution.</title>
        <authorList>
            <person name="Mudd A.B."/>
        </authorList>
    </citation>
    <scope>NUCLEOTIDE SEQUENCE</scope>
    <source>
        <strain evidence="1">Female2</strain>
        <tissue evidence="1">Blood</tissue>
    </source>
</reference>
<accession>A0A8T2K5N8</accession>
<evidence type="ECO:0000313" key="2">
    <source>
        <dbReference type="Proteomes" id="UP000812440"/>
    </source>
</evidence>
<dbReference type="AlphaFoldDB" id="A0A8T2K5N8"/>
<dbReference type="Proteomes" id="UP000812440">
    <property type="component" value="Chromosome 8_10"/>
</dbReference>
<sequence>MQLGNINLLLGSSAESLLLLIHCFYGLAGRITQFLHLSRLYMGLNPQLYMGLNPQAPPTRDVQSVSQSQWEYRPLSIPANVSLTCSTDGENTKLAIYRTSPYRCTKPQYV</sequence>
<name>A0A8T2K5N8_9PIPI</name>
<organism evidence="1 2">
    <name type="scientific">Hymenochirus boettgeri</name>
    <name type="common">Congo dwarf clawed frog</name>
    <dbReference type="NCBI Taxonomy" id="247094"/>
    <lineage>
        <taxon>Eukaryota</taxon>
        <taxon>Metazoa</taxon>
        <taxon>Chordata</taxon>
        <taxon>Craniata</taxon>
        <taxon>Vertebrata</taxon>
        <taxon>Euteleostomi</taxon>
        <taxon>Amphibia</taxon>
        <taxon>Batrachia</taxon>
        <taxon>Anura</taxon>
        <taxon>Pipoidea</taxon>
        <taxon>Pipidae</taxon>
        <taxon>Pipinae</taxon>
        <taxon>Hymenochirus</taxon>
    </lineage>
</organism>
<dbReference type="EMBL" id="JAACNH010000003">
    <property type="protein sequence ID" value="KAG8449866.1"/>
    <property type="molecule type" value="Genomic_DNA"/>
</dbReference>